<feature type="domain" description="Cation efflux protein cytoplasmic" evidence="11">
    <location>
        <begin position="245"/>
        <end position="319"/>
    </location>
</feature>
<dbReference type="InterPro" id="IPR058533">
    <property type="entry name" value="Cation_efflux_TM"/>
</dbReference>
<feature type="transmembrane region" description="Helical" evidence="9">
    <location>
        <begin position="180"/>
        <end position="202"/>
    </location>
</feature>
<feature type="transmembrane region" description="Helical" evidence="9">
    <location>
        <begin position="214"/>
        <end position="232"/>
    </location>
</feature>
<feature type="transmembrane region" description="Helical" evidence="9">
    <location>
        <begin position="113"/>
        <end position="134"/>
    </location>
</feature>
<organism evidence="12 13">
    <name type="scientific">Microthyrium microscopicum</name>
    <dbReference type="NCBI Taxonomy" id="703497"/>
    <lineage>
        <taxon>Eukaryota</taxon>
        <taxon>Fungi</taxon>
        <taxon>Dikarya</taxon>
        <taxon>Ascomycota</taxon>
        <taxon>Pezizomycotina</taxon>
        <taxon>Dothideomycetes</taxon>
        <taxon>Dothideomycetes incertae sedis</taxon>
        <taxon>Microthyriales</taxon>
        <taxon>Microthyriaceae</taxon>
        <taxon>Microthyrium</taxon>
    </lineage>
</organism>
<evidence type="ECO:0000256" key="5">
    <source>
        <dbReference type="ARBA" id="ARBA00022833"/>
    </source>
</evidence>
<reference evidence="12" key="1">
    <citation type="journal article" date="2020" name="Stud. Mycol.">
        <title>101 Dothideomycetes genomes: a test case for predicting lifestyles and emergence of pathogens.</title>
        <authorList>
            <person name="Haridas S."/>
            <person name="Albert R."/>
            <person name="Binder M."/>
            <person name="Bloem J."/>
            <person name="Labutti K."/>
            <person name="Salamov A."/>
            <person name="Andreopoulos B."/>
            <person name="Baker S."/>
            <person name="Barry K."/>
            <person name="Bills G."/>
            <person name="Bluhm B."/>
            <person name="Cannon C."/>
            <person name="Castanera R."/>
            <person name="Culley D."/>
            <person name="Daum C."/>
            <person name="Ezra D."/>
            <person name="Gonzalez J."/>
            <person name="Henrissat B."/>
            <person name="Kuo A."/>
            <person name="Liang C."/>
            <person name="Lipzen A."/>
            <person name="Lutzoni F."/>
            <person name="Magnuson J."/>
            <person name="Mondo S."/>
            <person name="Nolan M."/>
            <person name="Ohm R."/>
            <person name="Pangilinan J."/>
            <person name="Park H.-J."/>
            <person name="Ramirez L."/>
            <person name="Alfaro M."/>
            <person name="Sun H."/>
            <person name="Tritt A."/>
            <person name="Yoshinaga Y."/>
            <person name="Zwiers L.-H."/>
            <person name="Turgeon B."/>
            <person name="Goodwin S."/>
            <person name="Spatafora J."/>
            <person name="Crous P."/>
            <person name="Grigoriev I."/>
        </authorList>
    </citation>
    <scope>NUCLEOTIDE SEQUENCE</scope>
    <source>
        <strain evidence="12">CBS 115976</strain>
    </source>
</reference>
<evidence type="ECO:0000259" key="11">
    <source>
        <dbReference type="Pfam" id="PF16916"/>
    </source>
</evidence>
<keyword evidence="6 9" id="KW-1133">Transmembrane helix</keyword>
<comment type="subcellular location">
    <subcellularLocation>
        <location evidence="1">Membrane</location>
        <topology evidence="1">Multi-pass membrane protein</topology>
    </subcellularLocation>
</comment>
<dbReference type="SUPFAM" id="SSF160240">
    <property type="entry name" value="Cation efflux protein cytoplasmic domain-like"/>
    <property type="match status" value="1"/>
</dbReference>
<evidence type="ECO:0000313" key="12">
    <source>
        <dbReference type="EMBL" id="KAF2666602.1"/>
    </source>
</evidence>
<evidence type="ECO:0000256" key="3">
    <source>
        <dbReference type="ARBA" id="ARBA00022448"/>
    </source>
</evidence>
<dbReference type="PANTHER" id="PTHR45820:SF5">
    <property type="entry name" value="DIFFUSION FACILITATOR FAMILY METAL ION TRANSPORTER, PUTATIVE-RELATED"/>
    <property type="match status" value="1"/>
</dbReference>
<dbReference type="GO" id="GO:0005385">
    <property type="term" value="F:zinc ion transmembrane transporter activity"/>
    <property type="evidence" value="ECO:0007669"/>
    <property type="project" value="TreeGrafter"/>
</dbReference>
<evidence type="ECO:0000256" key="7">
    <source>
        <dbReference type="ARBA" id="ARBA00023136"/>
    </source>
</evidence>
<evidence type="ECO:0000313" key="13">
    <source>
        <dbReference type="Proteomes" id="UP000799302"/>
    </source>
</evidence>
<dbReference type="InterPro" id="IPR027469">
    <property type="entry name" value="Cation_efflux_TMD_sf"/>
</dbReference>
<dbReference type="Pfam" id="PF01545">
    <property type="entry name" value="Cation_efflux"/>
    <property type="match status" value="1"/>
</dbReference>
<dbReference type="GO" id="GO:0016020">
    <property type="term" value="C:membrane"/>
    <property type="evidence" value="ECO:0007669"/>
    <property type="project" value="UniProtKB-SubCell"/>
</dbReference>
<dbReference type="AlphaFoldDB" id="A0A6A6U396"/>
<dbReference type="EMBL" id="MU004238">
    <property type="protein sequence ID" value="KAF2666602.1"/>
    <property type="molecule type" value="Genomic_DNA"/>
</dbReference>
<feature type="region of interest" description="Disordered" evidence="8">
    <location>
        <begin position="329"/>
        <end position="350"/>
    </location>
</feature>
<feature type="region of interest" description="Disordered" evidence="8">
    <location>
        <begin position="140"/>
        <end position="171"/>
    </location>
</feature>
<name>A0A6A6U396_9PEZI</name>
<feature type="transmembrane region" description="Helical" evidence="9">
    <location>
        <begin position="42"/>
        <end position="61"/>
    </location>
</feature>
<evidence type="ECO:0000256" key="8">
    <source>
        <dbReference type="SAM" id="MobiDB-lite"/>
    </source>
</evidence>
<dbReference type="Gene3D" id="1.20.1510.10">
    <property type="entry name" value="Cation efflux protein transmembrane domain"/>
    <property type="match status" value="1"/>
</dbReference>
<feature type="transmembrane region" description="Helical" evidence="9">
    <location>
        <begin position="12"/>
        <end position="30"/>
    </location>
</feature>
<dbReference type="OrthoDB" id="9944568at2759"/>
<dbReference type="InterPro" id="IPR002524">
    <property type="entry name" value="Cation_efflux"/>
</dbReference>
<dbReference type="SUPFAM" id="SSF161111">
    <property type="entry name" value="Cation efflux protein transmembrane domain-like"/>
    <property type="match status" value="1"/>
</dbReference>
<sequence length="366" mass="39955">MAIKIARSTRLSIAIGISFSFFLVEIAIGFKTHSIALIADAFHYLNDLIGFIVALVAVLISENGRAHKDLTYGWQRAQLLGAFFNGVFLLALGVSIFLQSIERFITLQVIDNPKLVVIVGSIGLFLNIISMMFLHEHDHGDGHSHGHSHGDEEHSHGHSHSHDHDVEHSHSHHDYGMAGVLLHLAGDAFNNIGVIIAGIIIWKTSSPHRYYADPAVSMAIAIMILLSSLPLVKKTGHILLQSPPTGLDVDDIKHDLEAIPGIKSVHELHVWRLNQQKSLASAHVILEDPSLHNFQEGQAKTMAECLHAYGIHSVTIQPELRARRPVIATHPSTEAGAQTTATDPDQPPSPCQLNCGTNCEKMTCCG</sequence>
<protein>
    <submittedName>
        <fullName evidence="12">Cation diffusion facilitator family metal ion transporter</fullName>
    </submittedName>
</protein>
<evidence type="ECO:0000256" key="6">
    <source>
        <dbReference type="ARBA" id="ARBA00022989"/>
    </source>
</evidence>
<evidence type="ECO:0000259" key="10">
    <source>
        <dbReference type="Pfam" id="PF01545"/>
    </source>
</evidence>
<keyword evidence="5" id="KW-0862">Zinc</keyword>
<feature type="transmembrane region" description="Helical" evidence="9">
    <location>
        <begin position="82"/>
        <end position="101"/>
    </location>
</feature>
<comment type="similarity">
    <text evidence="2">Belongs to the cation diffusion facilitator (CDF) transporter (TC 2.A.4) family. SLC30A subfamily.</text>
</comment>
<proteinExistence type="inferred from homology"/>
<feature type="domain" description="Cation efflux protein transmembrane" evidence="10">
    <location>
        <begin position="13"/>
        <end position="240"/>
    </location>
</feature>
<dbReference type="Pfam" id="PF16916">
    <property type="entry name" value="ZT_dimer"/>
    <property type="match status" value="1"/>
</dbReference>
<keyword evidence="7 9" id="KW-0472">Membrane</keyword>
<keyword evidence="13" id="KW-1185">Reference proteome</keyword>
<dbReference type="InterPro" id="IPR027470">
    <property type="entry name" value="Cation_efflux_CTD"/>
</dbReference>
<dbReference type="GO" id="GO:0006882">
    <property type="term" value="P:intracellular zinc ion homeostasis"/>
    <property type="evidence" value="ECO:0007669"/>
    <property type="project" value="TreeGrafter"/>
</dbReference>
<evidence type="ECO:0000256" key="4">
    <source>
        <dbReference type="ARBA" id="ARBA00022692"/>
    </source>
</evidence>
<accession>A0A6A6U396</accession>
<keyword evidence="3" id="KW-0813">Transport</keyword>
<evidence type="ECO:0000256" key="1">
    <source>
        <dbReference type="ARBA" id="ARBA00004141"/>
    </source>
</evidence>
<keyword evidence="4 9" id="KW-0812">Transmembrane</keyword>
<gene>
    <name evidence="12" type="ORF">BT63DRAFT_433732</name>
</gene>
<dbReference type="Proteomes" id="UP000799302">
    <property type="component" value="Unassembled WGS sequence"/>
</dbReference>
<dbReference type="InterPro" id="IPR036837">
    <property type="entry name" value="Cation_efflux_CTD_sf"/>
</dbReference>
<evidence type="ECO:0000256" key="2">
    <source>
        <dbReference type="ARBA" id="ARBA00008873"/>
    </source>
</evidence>
<dbReference type="NCBIfam" id="TIGR01297">
    <property type="entry name" value="CDF"/>
    <property type="match status" value="1"/>
</dbReference>
<evidence type="ECO:0000256" key="9">
    <source>
        <dbReference type="SAM" id="Phobius"/>
    </source>
</evidence>
<feature type="compositionally biased region" description="Polar residues" evidence="8">
    <location>
        <begin position="330"/>
        <end position="343"/>
    </location>
</feature>
<dbReference type="PANTHER" id="PTHR45820">
    <property type="entry name" value="FI23527P1"/>
    <property type="match status" value="1"/>
</dbReference>